<feature type="domain" description="AB hydrolase-1" evidence="1">
    <location>
        <begin position="34"/>
        <end position="263"/>
    </location>
</feature>
<reference evidence="3" key="1">
    <citation type="submission" date="2016-09" db="EMBL/GenBank/DDBJ databases">
        <authorList>
            <person name="Varghese N."/>
            <person name="Submissions S."/>
        </authorList>
    </citation>
    <scope>NUCLEOTIDE SEQUENCE [LARGE SCALE GENOMIC DNA]</scope>
    <source>
        <strain evidence="3">TNe-862</strain>
    </source>
</reference>
<dbReference type="EMBL" id="FMYQ01000007">
    <property type="protein sequence ID" value="SDC47782.1"/>
    <property type="molecule type" value="Genomic_DNA"/>
</dbReference>
<dbReference type="InterPro" id="IPR000639">
    <property type="entry name" value="Epox_hydrolase-like"/>
</dbReference>
<dbReference type="PANTHER" id="PTHR46438">
    <property type="entry name" value="ALPHA/BETA-HYDROLASES SUPERFAMILY PROTEIN"/>
    <property type="match status" value="1"/>
</dbReference>
<organism evidence="2 3">
    <name type="scientific">Paraburkholderia lycopersici</name>
    <dbReference type="NCBI Taxonomy" id="416944"/>
    <lineage>
        <taxon>Bacteria</taxon>
        <taxon>Pseudomonadati</taxon>
        <taxon>Pseudomonadota</taxon>
        <taxon>Betaproteobacteria</taxon>
        <taxon>Burkholderiales</taxon>
        <taxon>Burkholderiaceae</taxon>
        <taxon>Paraburkholderia</taxon>
    </lineage>
</organism>
<accession>A0A1G6LWZ2</accession>
<dbReference type="Pfam" id="PF00561">
    <property type="entry name" value="Abhydrolase_1"/>
    <property type="match status" value="1"/>
</dbReference>
<name>A0A1G6LWZ2_9BURK</name>
<dbReference type="SUPFAM" id="SSF53474">
    <property type="entry name" value="alpha/beta-Hydrolases"/>
    <property type="match status" value="1"/>
</dbReference>
<dbReference type="InterPro" id="IPR000073">
    <property type="entry name" value="AB_hydrolase_1"/>
</dbReference>
<dbReference type="RefSeq" id="WP_091996588.1">
    <property type="nucleotide sequence ID" value="NZ_FMYQ01000007.1"/>
</dbReference>
<dbReference type="AlphaFoldDB" id="A0A1G6LWZ2"/>
<dbReference type="STRING" id="416944.SAMN05421548_10766"/>
<evidence type="ECO:0000259" key="1">
    <source>
        <dbReference type="Pfam" id="PF00561"/>
    </source>
</evidence>
<gene>
    <name evidence="2" type="ORF">SAMN05421548_10766</name>
</gene>
<dbReference type="Proteomes" id="UP000198908">
    <property type="component" value="Unassembled WGS sequence"/>
</dbReference>
<dbReference type="Gene3D" id="3.40.50.1820">
    <property type="entry name" value="alpha/beta hydrolase"/>
    <property type="match status" value="1"/>
</dbReference>
<protein>
    <submittedName>
        <fullName evidence="2">Pimeloyl-ACP methyl ester carboxylesterase</fullName>
    </submittedName>
</protein>
<dbReference type="OrthoDB" id="9799989at2"/>
<dbReference type="InterPro" id="IPR029058">
    <property type="entry name" value="AB_hydrolase_fold"/>
</dbReference>
<dbReference type="GO" id="GO:0003824">
    <property type="term" value="F:catalytic activity"/>
    <property type="evidence" value="ECO:0007669"/>
    <property type="project" value="InterPro"/>
</dbReference>
<proteinExistence type="predicted"/>
<evidence type="ECO:0000313" key="3">
    <source>
        <dbReference type="Proteomes" id="UP000198908"/>
    </source>
</evidence>
<keyword evidence="3" id="KW-1185">Reference proteome</keyword>
<sequence>MTNWNLPAWAEEASKTVVADGVETHYFELGEGQPLILIHGGGPGADSWGNWQSCLREYAKSFRVIAMDMPGFGGSAKPSPDVYPYDQASRNRHLIAFIETLGLAPANLIGNSMGGATALGVTIARPDLVGKLVLMGSAGLAVNNPDPSVKEKLKQYDYTLESMRTVMQTMTGSRFEIDEQLLQHRHSLMQEPSAQAAIVRIVRSDLTYPEDAIASVKTRTLVVAGKEDKIAVPARNQRYLELLENSWGVIIPHAGHWVMMEAPEVFVKITTEFLTQNWA</sequence>
<evidence type="ECO:0000313" key="2">
    <source>
        <dbReference type="EMBL" id="SDC47782.1"/>
    </source>
</evidence>
<dbReference type="PANTHER" id="PTHR46438:SF11">
    <property type="entry name" value="LIPASE-RELATED"/>
    <property type="match status" value="1"/>
</dbReference>
<dbReference type="PRINTS" id="PR00111">
    <property type="entry name" value="ABHYDROLASE"/>
</dbReference>
<dbReference type="PRINTS" id="PR00412">
    <property type="entry name" value="EPOXHYDRLASE"/>
</dbReference>